<dbReference type="PANTHER" id="PTHR45266">
    <property type="entry name" value="OXALOACETATE DECARBOXYLASE ALPHA CHAIN"/>
    <property type="match status" value="1"/>
</dbReference>
<dbReference type="UniPathway" id="UPA00094"/>
<evidence type="ECO:0000256" key="8">
    <source>
        <dbReference type="RuleBase" id="RU364072"/>
    </source>
</evidence>
<evidence type="ECO:0000256" key="7">
    <source>
        <dbReference type="ARBA" id="ARBA00023267"/>
    </source>
</evidence>
<dbReference type="InterPro" id="IPR050709">
    <property type="entry name" value="Biotin_Carboxyl_Carrier/Decarb"/>
</dbReference>
<accession>A0A544QVP2</accession>
<dbReference type="Pfam" id="PF00364">
    <property type="entry name" value="Biotin_lipoyl"/>
    <property type="match status" value="1"/>
</dbReference>
<organism evidence="10 11">
    <name type="scientific">Peptacetobacter hominis</name>
    <dbReference type="NCBI Taxonomy" id="2743610"/>
    <lineage>
        <taxon>Bacteria</taxon>
        <taxon>Bacillati</taxon>
        <taxon>Bacillota</taxon>
        <taxon>Clostridia</taxon>
        <taxon>Peptostreptococcales</taxon>
        <taxon>Peptostreptococcaceae</taxon>
        <taxon>Peptacetobacter</taxon>
    </lineage>
</organism>
<evidence type="ECO:0000256" key="2">
    <source>
        <dbReference type="ARBA" id="ARBA00017562"/>
    </source>
</evidence>
<dbReference type="CDD" id="cd06850">
    <property type="entry name" value="biotinyl_domain"/>
    <property type="match status" value="1"/>
</dbReference>
<keyword evidence="4 8" id="KW-0276">Fatty acid metabolism</keyword>
<keyword evidence="7 8" id="KW-0092">Biotin</keyword>
<evidence type="ECO:0000256" key="4">
    <source>
        <dbReference type="ARBA" id="ARBA00022832"/>
    </source>
</evidence>
<dbReference type="GO" id="GO:0009317">
    <property type="term" value="C:acetyl-CoA carboxylase complex"/>
    <property type="evidence" value="ECO:0007669"/>
    <property type="project" value="InterPro"/>
</dbReference>
<dbReference type="EMBL" id="SGJB01000007">
    <property type="protein sequence ID" value="TQQ84763.1"/>
    <property type="molecule type" value="Genomic_DNA"/>
</dbReference>
<dbReference type="PROSITE" id="PS50968">
    <property type="entry name" value="BIOTINYL_LIPOYL"/>
    <property type="match status" value="1"/>
</dbReference>
<dbReference type="GO" id="GO:0006633">
    <property type="term" value="P:fatty acid biosynthetic process"/>
    <property type="evidence" value="ECO:0007669"/>
    <property type="project" value="UniProtKB-UniPathway"/>
</dbReference>
<proteinExistence type="predicted"/>
<feature type="domain" description="Lipoyl-binding" evidence="9">
    <location>
        <begin position="79"/>
        <end position="155"/>
    </location>
</feature>
<evidence type="ECO:0000313" key="11">
    <source>
        <dbReference type="Proteomes" id="UP000317863"/>
    </source>
</evidence>
<evidence type="ECO:0000256" key="5">
    <source>
        <dbReference type="ARBA" id="ARBA00023098"/>
    </source>
</evidence>
<keyword evidence="6 8" id="KW-0275">Fatty acid biosynthesis</keyword>
<gene>
    <name evidence="10" type="primary">accB</name>
    <name evidence="10" type="ORF">EXD82_05000</name>
</gene>
<dbReference type="InterPro" id="IPR000089">
    <property type="entry name" value="Biotin_lipoyl"/>
</dbReference>
<dbReference type="InterPro" id="IPR001249">
    <property type="entry name" value="AcCoA_biotinCC"/>
</dbReference>
<dbReference type="Gene3D" id="2.40.50.100">
    <property type="match status" value="1"/>
</dbReference>
<dbReference type="Proteomes" id="UP000317863">
    <property type="component" value="Unassembled WGS sequence"/>
</dbReference>
<dbReference type="SUPFAM" id="SSF51230">
    <property type="entry name" value="Single hybrid motif"/>
    <property type="match status" value="1"/>
</dbReference>
<evidence type="ECO:0000256" key="1">
    <source>
        <dbReference type="ARBA" id="ARBA00005194"/>
    </source>
</evidence>
<dbReference type="NCBIfam" id="TIGR00531">
    <property type="entry name" value="BCCP"/>
    <property type="match status" value="1"/>
</dbReference>
<keyword evidence="11" id="KW-1185">Reference proteome</keyword>
<dbReference type="AlphaFoldDB" id="A0A544QVP2"/>
<evidence type="ECO:0000256" key="3">
    <source>
        <dbReference type="ARBA" id="ARBA00022516"/>
    </source>
</evidence>
<keyword evidence="3 8" id="KW-0444">Lipid biosynthesis</keyword>
<sequence>MNFSEIKDLLRVIDSTDLKYVKIENNEMKIEVSKEGMISSVSDNNKSSKVENNEYIEKESEYIPSAEKEIDVYENDDNIFTVLSPLMGTFYTSPGPDAQPFVKIGDHVKTGDSLCILEAMKLMNEIKSDVDGEIIDILVENESLVEYNRPLFKIRTSK</sequence>
<keyword evidence="5 8" id="KW-0443">Lipid metabolism</keyword>
<name>A0A544QVP2_9FIRM</name>
<dbReference type="PROSITE" id="PS00188">
    <property type="entry name" value="BIOTIN"/>
    <property type="match status" value="1"/>
</dbReference>
<evidence type="ECO:0000313" key="10">
    <source>
        <dbReference type="EMBL" id="TQQ84763.1"/>
    </source>
</evidence>
<dbReference type="InterPro" id="IPR001882">
    <property type="entry name" value="Biotin_BS"/>
</dbReference>
<dbReference type="GO" id="GO:0003989">
    <property type="term" value="F:acetyl-CoA carboxylase activity"/>
    <property type="evidence" value="ECO:0007669"/>
    <property type="project" value="InterPro"/>
</dbReference>
<comment type="pathway">
    <text evidence="1 8">Lipid metabolism; fatty acid biosynthesis.</text>
</comment>
<comment type="function">
    <text evidence="8">This protein is a component of the acetyl coenzyme A carboxylase complex; first, biotin carboxylase catalyzes the carboxylation of the carrier protein and then the transcarboxylase transfers the carboxyl group to form malonyl-CoA.</text>
</comment>
<evidence type="ECO:0000256" key="6">
    <source>
        <dbReference type="ARBA" id="ARBA00023160"/>
    </source>
</evidence>
<dbReference type="PANTHER" id="PTHR45266:SF3">
    <property type="entry name" value="OXALOACETATE DECARBOXYLASE ALPHA CHAIN"/>
    <property type="match status" value="1"/>
</dbReference>
<dbReference type="OrthoDB" id="9811735at2"/>
<dbReference type="PRINTS" id="PR01071">
    <property type="entry name" value="ACOABIOTINCC"/>
</dbReference>
<comment type="caution">
    <text evidence="10">The sequence shown here is derived from an EMBL/GenBank/DDBJ whole genome shotgun (WGS) entry which is preliminary data.</text>
</comment>
<evidence type="ECO:0000259" key="9">
    <source>
        <dbReference type="PROSITE" id="PS50968"/>
    </source>
</evidence>
<dbReference type="InterPro" id="IPR011053">
    <property type="entry name" value="Single_hybrid_motif"/>
</dbReference>
<reference evidence="10 11" key="1">
    <citation type="submission" date="2019-02" db="EMBL/GenBank/DDBJ databases">
        <title>Peptostreptococcaceae bacterium ZHW00191 nov., a new bacterium isolated from the human gut.</title>
        <authorList>
            <person name="Zhou H.-W."/>
            <person name="Chen X.-J."/>
        </authorList>
    </citation>
    <scope>NUCLEOTIDE SEQUENCE [LARGE SCALE GENOMIC DNA]</scope>
    <source>
        <strain evidence="10 11">ZHW00191</strain>
    </source>
</reference>
<dbReference type="RefSeq" id="WP_142535818.1">
    <property type="nucleotide sequence ID" value="NZ_SGJB01000007.1"/>
</dbReference>
<protein>
    <recommendedName>
        <fullName evidence="2 8">Biotin carboxyl carrier protein of acetyl-CoA carboxylase</fullName>
    </recommendedName>
</protein>